<proteinExistence type="predicted"/>
<keyword evidence="3" id="KW-1185">Reference proteome</keyword>
<dbReference type="RefSeq" id="WP_055083077.1">
    <property type="nucleotide sequence ID" value="NZ_CXSU01000011.1"/>
</dbReference>
<evidence type="ECO:0000313" key="2">
    <source>
        <dbReference type="EMBL" id="CTQ48888.1"/>
    </source>
</evidence>
<dbReference type="STRING" id="420998.JDO7802_00896"/>
<name>A0A0M6YEY1_9RHOB</name>
<sequence>MPKSLRILGRIAVRLTLLGCLLWGGWWLLMAGDSPLPTQWHPLKPLDVAADESWWTGVKLRRAVSSDRACLAALDTGADYVSLPPLEGEGACGIDPRVSLRAVGDVGLSPVETTCAVALRTAMWERHVLRPASQTLGSPIARLHHQSSYNCRPIRGSTSRLSTHATAEAIDVRGVTLADGRRLELVSGWTGDGAEAAFWRAARDGACDWFVTVLGPDYNALHADHFHLQSRGWGLCR</sequence>
<reference evidence="2 3" key="1">
    <citation type="submission" date="2015-07" db="EMBL/GenBank/DDBJ databases">
        <authorList>
            <person name="Noorani M."/>
        </authorList>
    </citation>
    <scope>NUCLEOTIDE SEQUENCE [LARGE SCALE GENOMIC DNA]</scope>
    <source>
        <strain evidence="2 3">CECT 7802</strain>
    </source>
</reference>
<dbReference type="Proteomes" id="UP000049222">
    <property type="component" value="Unassembled WGS sequence"/>
</dbReference>
<dbReference type="InterPro" id="IPR009683">
    <property type="entry name" value="Extensin-like_C"/>
</dbReference>
<protein>
    <recommendedName>
        <fullName evidence="1">Extensin-like C-terminal domain-containing protein</fullName>
    </recommendedName>
</protein>
<evidence type="ECO:0000313" key="3">
    <source>
        <dbReference type="Proteomes" id="UP000049222"/>
    </source>
</evidence>
<dbReference type="Pfam" id="PF06904">
    <property type="entry name" value="Extensin-like_C"/>
    <property type="match status" value="1"/>
</dbReference>
<dbReference type="AlphaFoldDB" id="A0A0M6YEY1"/>
<evidence type="ECO:0000259" key="1">
    <source>
        <dbReference type="Pfam" id="PF06904"/>
    </source>
</evidence>
<gene>
    <name evidence="2" type="ORF">JDO7802_00896</name>
</gene>
<feature type="domain" description="Extensin-like C-terminal" evidence="1">
    <location>
        <begin position="69"/>
        <end position="237"/>
    </location>
</feature>
<dbReference type="EMBL" id="CXSU01000011">
    <property type="protein sequence ID" value="CTQ48888.1"/>
    <property type="molecule type" value="Genomic_DNA"/>
</dbReference>
<organism evidence="2 3">
    <name type="scientific">Jannaschia donghaensis</name>
    <dbReference type="NCBI Taxonomy" id="420998"/>
    <lineage>
        <taxon>Bacteria</taxon>
        <taxon>Pseudomonadati</taxon>
        <taxon>Pseudomonadota</taxon>
        <taxon>Alphaproteobacteria</taxon>
        <taxon>Rhodobacterales</taxon>
        <taxon>Roseobacteraceae</taxon>
        <taxon>Jannaschia</taxon>
    </lineage>
</organism>
<accession>A0A0M6YEY1</accession>